<sequence length="233" mass="25501">MNTSDLLRSAMRPYRKPKVTGSEAMPDHSDIALDMAGGGEMGASESFSNSEMRMAAAAAVQQWVEADDLDDNETSADRLFALMMGIADENKDGDITDDEQEVFGMALEAAWDYLSGKGVEEDDIDALLNEWDSDAAERVRDLVASVLPEGEDAEGEDIDSFAFDSVALDAAYKNKMAVRGGKKVRIRKRVSGTVRLSAKQKLAIRKARMKSHSASAKMRRAKSMRVRKKAGLK</sequence>
<organism evidence="2 3">
    <name type="scientific">Nitrosomonas marina</name>
    <dbReference type="NCBI Taxonomy" id="917"/>
    <lineage>
        <taxon>Bacteria</taxon>
        <taxon>Pseudomonadati</taxon>
        <taxon>Pseudomonadota</taxon>
        <taxon>Betaproteobacteria</taxon>
        <taxon>Nitrosomonadales</taxon>
        <taxon>Nitrosomonadaceae</taxon>
        <taxon>Nitrosomonas</taxon>
    </lineage>
</organism>
<evidence type="ECO:0000313" key="3">
    <source>
        <dbReference type="Proteomes" id="UP000199459"/>
    </source>
</evidence>
<feature type="region of interest" description="Disordered" evidence="1">
    <location>
        <begin position="207"/>
        <end position="233"/>
    </location>
</feature>
<gene>
    <name evidence="2" type="ORF">SAMN05216325_1432</name>
</gene>
<dbReference type="AlphaFoldDB" id="A0A1H8IXZ3"/>
<accession>A0A1H8IXZ3</accession>
<dbReference type="Proteomes" id="UP000199459">
    <property type="component" value="Unassembled WGS sequence"/>
</dbReference>
<dbReference type="STRING" id="917.SAMN05216326_12575"/>
<name>A0A1H8IXZ3_9PROT</name>
<evidence type="ECO:0000313" key="2">
    <source>
        <dbReference type="EMBL" id="SEN72787.1"/>
    </source>
</evidence>
<feature type="region of interest" description="Disordered" evidence="1">
    <location>
        <begin position="1"/>
        <end position="48"/>
    </location>
</feature>
<dbReference type="RefSeq" id="WP_218143998.1">
    <property type="nucleotide sequence ID" value="NZ_FOCP01000043.1"/>
</dbReference>
<dbReference type="EMBL" id="FOCP01000043">
    <property type="protein sequence ID" value="SEN72787.1"/>
    <property type="molecule type" value="Genomic_DNA"/>
</dbReference>
<protein>
    <submittedName>
        <fullName evidence="2">Uncharacterized protein</fullName>
    </submittedName>
</protein>
<proteinExistence type="predicted"/>
<reference evidence="2 3" key="1">
    <citation type="submission" date="2016-10" db="EMBL/GenBank/DDBJ databases">
        <authorList>
            <person name="de Groot N.N."/>
        </authorList>
    </citation>
    <scope>NUCLEOTIDE SEQUENCE [LARGE SCALE GENOMIC DNA]</scope>
    <source>
        <strain evidence="2 3">Nm22</strain>
    </source>
</reference>
<evidence type="ECO:0000256" key="1">
    <source>
        <dbReference type="SAM" id="MobiDB-lite"/>
    </source>
</evidence>